<organism evidence="1 2">
    <name type="scientific">Trinickia violacea</name>
    <dbReference type="NCBI Taxonomy" id="2571746"/>
    <lineage>
        <taxon>Bacteria</taxon>
        <taxon>Pseudomonadati</taxon>
        <taxon>Pseudomonadota</taxon>
        <taxon>Betaproteobacteria</taxon>
        <taxon>Burkholderiales</taxon>
        <taxon>Burkholderiaceae</taxon>
        <taxon>Trinickia</taxon>
    </lineage>
</organism>
<dbReference type="Proteomes" id="UP000298656">
    <property type="component" value="Chromosome 1"/>
</dbReference>
<evidence type="ECO:0000313" key="1">
    <source>
        <dbReference type="EMBL" id="QCP48256.1"/>
    </source>
</evidence>
<protein>
    <submittedName>
        <fullName evidence="1">Uncharacterized protein</fullName>
    </submittedName>
</protein>
<proteinExistence type="predicted"/>
<keyword evidence="2" id="KW-1185">Reference proteome</keyword>
<sequence>MLYIPVGFALVGWLLGQLIRGRRPRIEKERPRLALSTAYLRDAHNRQLSNHTRVRCTFESVYFCCCEIADTHGLSVAGMEHPSNDVVTVALSAMNASNDDRQAVKLLADWATDANPSLPSVTVKDACKLAERVHAKTVSMLS</sequence>
<dbReference type="EMBL" id="CP040077">
    <property type="protein sequence ID" value="QCP48256.1"/>
    <property type="molecule type" value="Genomic_DNA"/>
</dbReference>
<dbReference type="KEGG" id="tvl:FAZ95_03030"/>
<accession>A0A4P8IJA9</accession>
<dbReference type="AlphaFoldDB" id="A0A4P8IJA9"/>
<evidence type="ECO:0000313" key="2">
    <source>
        <dbReference type="Proteomes" id="UP000298656"/>
    </source>
</evidence>
<dbReference type="OrthoDB" id="9021283at2"/>
<name>A0A4P8IJA9_9BURK</name>
<reference evidence="1 2" key="1">
    <citation type="submission" date="2019-05" db="EMBL/GenBank/DDBJ databases">
        <title>Burkholderia sp. DHOD12, isolated from subtropical forest soil.</title>
        <authorList>
            <person name="Gao Z.-H."/>
            <person name="Qiu L.-H."/>
        </authorList>
    </citation>
    <scope>NUCLEOTIDE SEQUENCE [LARGE SCALE GENOMIC DNA]</scope>
    <source>
        <strain evidence="1 2">DHOD12</strain>
    </source>
</reference>
<gene>
    <name evidence="1" type="ORF">FAZ95_03030</name>
</gene>